<evidence type="ECO:0000259" key="1">
    <source>
        <dbReference type="Pfam" id="PF01636"/>
    </source>
</evidence>
<name>A0ABV6UWR0_9ACTN</name>
<dbReference type="Gene3D" id="3.90.1200.10">
    <property type="match status" value="1"/>
</dbReference>
<sequence>MSSPTQRRLTPERAADLVRRSLGPDRRVTGASPLSGGGFAAVWRVDLDDGSAVVLKTAPPAGAVLLRYEQGLLAAEAEYFRLVRHQLAGAPVPEVLHLGTDRDHCDGDWLVMSLLPGTPLSVLRDGPVADGAVRYELGRVLARLHTLDGPFFGYPGEGRRSAPTWRAAFLGIIDDLLDDADRLGSELPVPAAGIRRTISAASGVLDEVKRPTPVHFDLWDGNVLAEPRLDGTGLRLSGLVDGERWLYGDPLVDFVSPVLFGAIEEEDGHPLLRGYASVASVAAEQGDWTWEPGAVARVRLYRAWLYLVMNVEIPTRGPMASEHRTGLAGLLKKALDAVAESSG</sequence>
<dbReference type="Pfam" id="PF01636">
    <property type="entry name" value="APH"/>
    <property type="match status" value="1"/>
</dbReference>
<dbReference type="PANTHER" id="PTHR21310:SF15">
    <property type="entry name" value="AMINOGLYCOSIDE PHOSPHOTRANSFERASE DOMAIN-CONTAINING PROTEIN"/>
    <property type="match status" value="1"/>
</dbReference>
<keyword evidence="3" id="KW-1185">Reference proteome</keyword>
<dbReference type="PANTHER" id="PTHR21310">
    <property type="entry name" value="AMINOGLYCOSIDE PHOSPHOTRANSFERASE-RELATED-RELATED"/>
    <property type="match status" value="1"/>
</dbReference>
<comment type="caution">
    <text evidence="2">The sequence shown here is derived from an EMBL/GenBank/DDBJ whole genome shotgun (WGS) entry which is preliminary data.</text>
</comment>
<dbReference type="InterPro" id="IPR011009">
    <property type="entry name" value="Kinase-like_dom_sf"/>
</dbReference>
<dbReference type="InterPro" id="IPR051678">
    <property type="entry name" value="AGP_Transferase"/>
</dbReference>
<protein>
    <submittedName>
        <fullName evidence="2">Phosphotransferase family protein</fullName>
    </submittedName>
</protein>
<dbReference type="RefSeq" id="WP_030259029.1">
    <property type="nucleotide sequence ID" value="NZ_JBHEZZ010000024.1"/>
</dbReference>
<dbReference type="Gene3D" id="3.30.200.20">
    <property type="entry name" value="Phosphorylase Kinase, domain 1"/>
    <property type="match status" value="1"/>
</dbReference>
<proteinExistence type="predicted"/>
<dbReference type="SUPFAM" id="SSF56112">
    <property type="entry name" value="Protein kinase-like (PK-like)"/>
    <property type="match status" value="1"/>
</dbReference>
<dbReference type="EMBL" id="JBHEZZ010000024">
    <property type="protein sequence ID" value="MFC1405914.1"/>
    <property type="molecule type" value="Genomic_DNA"/>
</dbReference>
<feature type="domain" description="Aminoglycoside phosphotransferase" evidence="1">
    <location>
        <begin position="32"/>
        <end position="260"/>
    </location>
</feature>
<dbReference type="InterPro" id="IPR002575">
    <property type="entry name" value="Aminoglycoside_PTrfase"/>
</dbReference>
<accession>A0ABV6UWR0</accession>
<evidence type="ECO:0000313" key="3">
    <source>
        <dbReference type="Proteomes" id="UP001592528"/>
    </source>
</evidence>
<reference evidence="2 3" key="1">
    <citation type="submission" date="2024-09" db="EMBL/GenBank/DDBJ databases">
        <authorList>
            <person name="Lee S.D."/>
        </authorList>
    </citation>
    <scope>NUCLEOTIDE SEQUENCE [LARGE SCALE GENOMIC DNA]</scope>
    <source>
        <strain evidence="2 3">N1-5</strain>
    </source>
</reference>
<gene>
    <name evidence="2" type="ORF">ACEZDJ_31945</name>
</gene>
<dbReference type="Proteomes" id="UP001592528">
    <property type="component" value="Unassembled WGS sequence"/>
</dbReference>
<organism evidence="2 3">
    <name type="scientific">Streptacidiphilus cavernicola</name>
    <dbReference type="NCBI Taxonomy" id="3342716"/>
    <lineage>
        <taxon>Bacteria</taxon>
        <taxon>Bacillati</taxon>
        <taxon>Actinomycetota</taxon>
        <taxon>Actinomycetes</taxon>
        <taxon>Kitasatosporales</taxon>
        <taxon>Streptomycetaceae</taxon>
        <taxon>Streptacidiphilus</taxon>
    </lineage>
</organism>
<evidence type="ECO:0000313" key="2">
    <source>
        <dbReference type="EMBL" id="MFC1405914.1"/>
    </source>
</evidence>